<gene>
    <name evidence="3" type="ORF">V1264_010280</name>
</gene>
<feature type="region of interest" description="Disordered" evidence="1">
    <location>
        <begin position="805"/>
        <end position="832"/>
    </location>
</feature>
<feature type="chain" id="PRO_5042867911" evidence="2">
    <location>
        <begin position="28"/>
        <end position="832"/>
    </location>
</feature>
<keyword evidence="2" id="KW-0732">Signal</keyword>
<feature type="compositionally biased region" description="Basic residues" evidence="1">
    <location>
        <begin position="520"/>
        <end position="534"/>
    </location>
</feature>
<keyword evidence="4" id="KW-1185">Reference proteome</keyword>
<name>A0AAN9AP46_9CAEN</name>
<dbReference type="GO" id="GO:0008203">
    <property type="term" value="P:cholesterol metabolic process"/>
    <property type="evidence" value="ECO:0007669"/>
    <property type="project" value="TreeGrafter"/>
</dbReference>
<sequence length="832" mass="91268">MATYAWLRRKAVVLVVMVLLDYSGVHSAPRPAISLQHVPATPGLTDAESIKLTGLEMDTVEKKQVMSQLENLLETVAYEETSASTSSQEADEQEFTRKAEHILGQREKMATDDLLSKTLHIMEDVSDYNSKVQNLGDVRELIIASCWEDVVSAVDDVLVNLGEDQDVMTVLTTVALLQLHQCHSAAIALTSRLLTAVEDQTSDHLMVPGHRGMDGTDSKPLSGSQSEDLNDNEKQHGPDASSHLDKVDFCSHLPECQNTGILTVRKELAEHPSLLVVYDVSVVAVFSQAHSGVMAKALVDDVTGELNITAPEADFDISDHAHISKRSSCVDKKEAKAQAVISWIPFLGTFYNLISSAVYAGKGCKDVAKQRAIEGTIDVVMDVATVVTVGTGAAAFQGAKALVKGGTKQVFKAAFKKTFKKVAKSMAKQTLKGYKNPIKGAIREVKDTVGSVISLVKAAPTLAKKSGHAIRNVARKLSKPGVKRVGDSSVQALGKSAAKNADVLDNARHGMKAPDDAHKGFRRCRRSPGCKRKTPSSSSQDSTIQDSLLDAVDNQFGKRGSPQVQGKHADRWDDLWNKYEIKDTNLLPHTLQDKLYKNIKGIDLTGSNLNNKELFQALQQKAVESSPLYVKQNLGGLDVEYITRRQPYRHSSDQIVITVGVAGPNGRPLFQQPATYADITRQLDRFANKFPDPVLKRQEMVDAMRRALYDPPNQNFGLNLKALLKNDPATQKAAREFLVITQLAEAVHGRNKGIDAYFRAGLKNIVEKDWTFFKLYKKVGVVTKPGSLRHGKKFFKGTNTAERMDALGRTGSDPDAVRDTVLEMSDPDRRRK</sequence>
<protein>
    <submittedName>
        <fullName evidence="3">Uncharacterized protein</fullName>
    </submittedName>
</protein>
<feature type="region of interest" description="Disordered" evidence="1">
    <location>
        <begin position="511"/>
        <end position="545"/>
    </location>
</feature>
<feature type="region of interest" description="Disordered" evidence="1">
    <location>
        <begin position="205"/>
        <end position="242"/>
    </location>
</feature>
<reference evidence="3 4" key="1">
    <citation type="submission" date="2024-02" db="EMBL/GenBank/DDBJ databases">
        <title>Chromosome-scale genome assembly of the rough periwinkle Littorina saxatilis.</title>
        <authorList>
            <person name="De Jode A."/>
            <person name="Faria R."/>
            <person name="Formenti G."/>
            <person name="Sims Y."/>
            <person name="Smith T.P."/>
            <person name="Tracey A."/>
            <person name="Wood J.M.D."/>
            <person name="Zagrodzka Z.B."/>
            <person name="Johannesson K."/>
            <person name="Butlin R.K."/>
            <person name="Leder E.H."/>
        </authorList>
    </citation>
    <scope>NUCLEOTIDE SEQUENCE [LARGE SCALE GENOMIC DNA]</scope>
    <source>
        <strain evidence="3">Snail1</strain>
        <tissue evidence="3">Muscle</tissue>
    </source>
</reference>
<comment type="caution">
    <text evidence="3">The sequence shown here is derived from an EMBL/GenBank/DDBJ whole genome shotgun (WGS) entry which is preliminary data.</text>
</comment>
<evidence type="ECO:0000313" key="4">
    <source>
        <dbReference type="Proteomes" id="UP001374579"/>
    </source>
</evidence>
<feature type="compositionally biased region" description="Basic and acidic residues" evidence="1">
    <location>
        <begin position="815"/>
        <end position="832"/>
    </location>
</feature>
<accession>A0AAN9AP46</accession>
<proteinExistence type="predicted"/>
<dbReference type="PANTHER" id="PTHR15011:SF3">
    <property type="entry name" value="APOLIPOPROTEIN F"/>
    <property type="match status" value="1"/>
</dbReference>
<evidence type="ECO:0000256" key="2">
    <source>
        <dbReference type="SAM" id="SignalP"/>
    </source>
</evidence>
<organism evidence="3 4">
    <name type="scientific">Littorina saxatilis</name>
    <dbReference type="NCBI Taxonomy" id="31220"/>
    <lineage>
        <taxon>Eukaryota</taxon>
        <taxon>Metazoa</taxon>
        <taxon>Spiralia</taxon>
        <taxon>Lophotrochozoa</taxon>
        <taxon>Mollusca</taxon>
        <taxon>Gastropoda</taxon>
        <taxon>Caenogastropoda</taxon>
        <taxon>Littorinimorpha</taxon>
        <taxon>Littorinoidea</taxon>
        <taxon>Littorinidae</taxon>
        <taxon>Littorina</taxon>
    </lineage>
</organism>
<dbReference type="AlphaFoldDB" id="A0AAN9AP46"/>
<dbReference type="InterPro" id="IPR026114">
    <property type="entry name" value="APOF"/>
</dbReference>
<feature type="compositionally biased region" description="Low complexity" evidence="1">
    <location>
        <begin position="536"/>
        <end position="545"/>
    </location>
</feature>
<dbReference type="Proteomes" id="UP001374579">
    <property type="component" value="Unassembled WGS sequence"/>
</dbReference>
<evidence type="ECO:0000313" key="3">
    <source>
        <dbReference type="EMBL" id="KAK7090492.1"/>
    </source>
</evidence>
<feature type="compositionally biased region" description="Basic and acidic residues" evidence="1">
    <location>
        <begin position="231"/>
        <end position="242"/>
    </location>
</feature>
<feature type="signal peptide" evidence="2">
    <location>
        <begin position="1"/>
        <end position="27"/>
    </location>
</feature>
<dbReference type="PANTHER" id="PTHR15011">
    <property type="entry name" value="APOLIPOPROTEIN F"/>
    <property type="match status" value="1"/>
</dbReference>
<evidence type="ECO:0000256" key="1">
    <source>
        <dbReference type="SAM" id="MobiDB-lite"/>
    </source>
</evidence>
<dbReference type="GO" id="GO:0005615">
    <property type="term" value="C:extracellular space"/>
    <property type="evidence" value="ECO:0007669"/>
    <property type="project" value="TreeGrafter"/>
</dbReference>
<dbReference type="EMBL" id="JBAMIC010000024">
    <property type="protein sequence ID" value="KAK7090492.1"/>
    <property type="molecule type" value="Genomic_DNA"/>
</dbReference>